<dbReference type="SUPFAM" id="SSF55729">
    <property type="entry name" value="Acyl-CoA N-acyltransferases (Nat)"/>
    <property type="match status" value="1"/>
</dbReference>
<reference evidence="4" key="1">
    <citation type="submission" date="2019-08" db="EMBL/GenBank/DDBJ databases">
        <authorList>
            <person name="Kucharzyk K."/>
            <person name="Murdoch R.W."/>
            <person name="Higgins S."/>
            <person name="Loffler F."/>
        </authorList>
    </citation>
    <scope>NUCLEOTIDE SEQUENCE</scope>
</reference>
<protein>
    <submittedName>
        <fullName evidence="4">[Citrate [pro-3S]-lyase] ligase</fullName>
        <ecNumber evidence="4">6.2.1.22</ecNumber>
    </submittedName>
</protein>
<keyword evidence="2" id="KW-0067">ATP-binding</keyword>
<dbReference type="PANTHER" id="PTHR40599">
    <property type="entry name" value="[CITRATE [PRO-3S]-LYASE] LIGASE"/>
    <property type="match status" value="1"/>
</dbReference>
<dbReference type="InterPro" id="IPR005216">
    <property type="entry name" value="Citrate_lyase_ligase"/>
</dbReference>
<evidence type="ECO:0000256" key="1">
    <source>
        <dbReference type="ARBA" id="ARBA00022741"/>
    </source>
</evidence>
<keyword evidence="4" id="KW-0436">Ligase</keyword>
<organism evidence="4">
    <name type="scientific">bioreactor metagenome</name>
    <dbReference type="NCBI Taxonomy" id="1076179"/>
    <lineage>
        <taxon>unclassified sequences</taxon>
        <taxon>metagenomes</taxon>
        <taxon>ecological metagenomes</taxon>
    </lineage>
</organism>
<dbReference type="InterPro" id="IPR016181">
    <property type="entry name" value="Acyl_CoA_acyltransferase"/>
</dbReference>
<sequence length="238" mass="27294">MDYGIVEQRIFLQDSNEKRNLEEFLKKEGIKLDKNLDYTMGIYDAGKIIATGSFYKNTLKCLAVSSEHQGLGILNKVVSHLLNEQYARGYTHIFLYTKCNTAEFFSYLGFNEITRVDNLVVFMENKPHGIQSYAKELSKQKVKGHRVASIVMNANPFTLGHLHLIEKAANENDAVHVFIVSEEASVIPFKIRYELIKRGTQHLKNIIFHKAGDYIISNATFPSYFIKDDKNVWKHMPG</sequence>
<evidence type="ECO:0000313" key="4">
    <source>
        <dbReference type="EMBL" id="MPM42087.1"/>
    </source>
</evidence>
<accession>A0A644ZMX5</accession>
<dbReference type="SMART" id="SM00764">
    <property type="entry name" value="Citrate_ly_lig"/>
    <property type="match status" value="1"/>
</dbReference>
<dbReference type="EMBL" id="VSSQ01009596">
    <property type="protein sequence ID" value="MPM42087.1"/>
    <property type="molecule type" value="Genomic_DNA"/>
</dbReference>
<dbReference type="Pfam" id="PF08218">
    <property type="entry name" value="Citrate_ly_lig"/>
    <property type="match status" value="1"/>
</dbReference>
<keyword evidence="4" id="KW-0456">Lyase</keyword>
<dbReference type="GO" id="GO:0016829">
    <property type="term" value="F:lyase activity"/>
    <property type="evidence" value="ECO:0007669"/>
    <property type="project" value="UniProtKB-KW"/>
</dbReference>
<gene>
    <name evidence="4" type="primary">citC_10</name>
    <name evidence="4" type="ORF">SDC9_88749</name>
</gene>
<dbReference type="EC" id="6.2.1.22" evidence="4"/>
<dbReference type="Pfam" id="PF00583">
    <property type="entry name" value="Acetyltransf_1"/>
    <property type="match status" value="1"/>
</dbReference>
<dbReference type="GO" id="GO:0005524">
    <property type="term" value="F:ATP binding"/>
    <property type="evidence" value="ECO:0007669"/>
    <property type="project" value="UniProtKB-KW"/>
</dbReference>
<dbReference type="InterPro" id="IPR014729">
    <property type="entry name" value="Rossmann-like_a/b/a_fold"/>
</dbReference>
<dbReference type="Gene3D" id="3.40.630.30">
    <property type="match status" value="1"/>
</dbReference>
<dbReference type="GO" id="GO:0008771">
    <property type="term" value="F:[citrate (pro-3S)-lyase] ligase activity"/>
    <property type="evidence" value="ECO:0007669"/>
    <property type="project" value="UniProtKB-EC"/>
</dbReference>
<dbReference type="Gene3D" id="3.40.50.620">
    <property type="entry name" value="HUPs"/>
    <property type="match status" value="1"/>
</dbReference>
<dbReference type="GO" id="GO:0016747">
    <property type="term" value="F:acyltransferase activity, transferring groups other than amino-acyl groups"/>
    <property type="evidence" value="ECO:0007669"/>
    <property type="project" value="InterPro"/>
</dbReference>
<dbReference type="SUPFAM" id="SSF52374">
    <property type="entry name" value="Nucleotidylyl transferase"/>
    <property type="match status" value="1"/>
</dbReference>
<dbReference type="NCBIfam" id="TIGR00125">
    <property type="entry name" value="cyt_tran_rel"/>
    <property type="match status" value="1"/>
</dbReference>
<dbReference type="InterPro" id="IPR000182">
    <property type="entry name" value="GNAT_dom"/>
</dbReference>
<dbReference type="AlphaFoldDB" id="A0A644ZMX5"/>
<dbReference type="InterPro" id="IPR004821">
    <property type="entry name" value="Cyt_trans-like"/>
</dbReference>
<name>A0A644ZMX5_9ZZZZ</name>
<comment type="caution">
    <text evidence="4">The sequence shown here is derived from an EMBL/GenBank/DDBJ whole genome shotgun (WGS) entry which is preliminary data.</text>
</comment>
<dbReference type="PANTHER" id="PTHR40599:SF1">
    <property type="entry name" value="[CITRATE [PRO-3S]-LYASE] LIGASE"/>
    <property type="match status" value="1"/>
</dbReference>
<keyword evidence="1" id="KW-0547">Nucleotide-binding</keyword>
<proteinExistence type="predicted"/>
<evidence type="ECO:0000256" key="2">
    <source>
        <dbReference type="ARBA" id="ARBA00022840"/>
    </source>
</evidence>
<feature type="domain" description="N-acetyltransferase" evidence="3">
    <location>
        <begin position="1"/>
        <end position="140"/>
    </location>
</feature>
<evidence type="ECO:0000259" key="3">
    <source>
        <dbReference type="PROSITE" id="PS51186"/>
    </source>
</evidence>
<dbReference type="PROSITE" id="PS51186">
    <property type="entry name" value="GNAT"/>
    <property type="match status" value="1"/>
</dbReference>
<dbReference type="InterPro" id="IPR013166">
    <property type="entry name" value="Citrate_lyase_ligase_C"/>
</dbReference>